<dbReference type="Pfam" id="PF02738">
    <property type="entry name" value="MoCoBD_1"/>
    <property type="match status" value="1"/>
</dbReference>
<dbReference type="Gene3D" id="3.90.1170.50">
    <property type="entry name" value="Aldehyde oxidase/xanthine dehydrogenase, a/b hammerhead"/>
    <property type="match status" value="1"/>
</dbReference>
<dbReference type="InterPro" id="IPR000674">
    <property type="entry name" value="Ald_Oxase/Xan_DH_a/b"/>
</dbReference>
<dbReference type="SUPFAM" id="SSF56003">
    <property type="entry name" value="Molybdenum cofactor-binding domain"/>
    <property type="match status" value="1"/>
</dbReference>
<dbReference type="InterPro" id="IPR036856">
    <property type="entry name" value="Ald_Oxase/Xan_DH_a/b_sf"/>
</dbReference>
<organism evidence="3 4">
    <name type="scientific">Kitasatospora purpeofusca</name>
    <dbReference type="NCBI Taxonomy" id="67352"/>
    <lineage>
        <taxon>Bacteria</taxon>
        <taxon>Bacillati</taxon>
        <taxon>Actinomycetota</taxon>
        <taxon>Actinomycetes</taxon>
        <taxon>Kitasatosporales</taxon>
        <taxon>Streptomycetaceae</taxon>
        <taxon>Kitasatospora</taxon>
    </lineage>
</organism>
<feature type="domain" description="Aldehyde oxidase/xanthine dehydrogenase a/b hammerhead" evidence="2">
    <location>
        <begin position="40"/>
        <end position="153"/>
    </location>
</feature>
<gene>
    <name evidence="3" type="ORF">OHA16_25270</name>
</gene>
<dbReference type="InterPro" id="IPR046867">
    <property type="entry name" value="AldOxase/xan_DH_MoCoBD2"/>
</dbReference>
<evidence type="ECO:0000256" key="1">
    <source>
        <dbReference type="SAM" id="MobiDB-lite"/>
    </source>
</evidence>
<keyword evidence="4" id="KW-1185">Reference proteome</keyword>
<name>A0ABZ1U571_9ACTN</name>
<evidence type="ECO:0000259" key="2">
    <source>
        <dbReference type="SMART" id="SM01008"/>
    </source>
</evidence>
<dbReference type="PANTHER" id="PTHR11908">
    <property type="entry name" value="XANTHINE DEHYDROGENASE"/>
    <property type="match status" value="1"/>
</dbReference>
<dbReference type="Pfam" id="PF20256">
    <property type="entry name" value="MoCoBD_2"/>
    <property type="match status" value="1"/>
</dbReference>
<dbReference type="Proteomes" id="UP001432222">
    <property type="component" value="Chromosome"/>
</dbReference>
<reference evidence="3" key="1">
    <citation type="submission" date="2022-10" db="EMBL/GenBank/DDBJ databases">
        <title>The complete genomes of actinobacterial strains from the NBC collection.</title>
        <authorList>
            <person name="Joergensen T.S."/>
            <person name="Alvarez Arevalo M."/>
            <person name="Sterndorff E.B."/>
            <person name="Faurdal D."/>
            <person name="Vuksanovic O."/>
            <person name="Mourched A.-S."/>
            <person name="Charusanti P."/>
            <person name="Shaw S."/>
            <person name="Blin K."/>
            <person name="Weber T."/>
        </authorList>
    </citation>
    <scope>NUCLEOTIDE SEQUENCE</scope>
    <source>
        <strain evidence="3">NBC_00222</strain>
    </source>
</reference>
<dbReference type="SMART" id="SM01008">
    <property type="entry name" value="Ald_Xan_dh_C"/>
    <property type="match status" value="1"/>
</dbReference>
<feature type="region of interest" description="Disordered" evidence="1">
    <location>
        <begin position="1"/>
        <end position="26"/>
    </location>
</feature>
<sequence length="775" mass="80041">MTSPTDIGAALQQDGDAGGATEPFGLGSSPLRSDALPKALGIYPYAADLWAEGLLWGAVLRSPHPHARILGIDTSAALALPGVHAVVTATDLPAGPDGSPDGAPSGPIVADRPVLAAGVVRHHGEPVAAVAADHPDTARLAVGLIVVEYEPLEAVTDPEQAFTAPPLHPDGNLFRHLPLRTGDPEAAGEVIVEGLYQVGRQDPAPLGAEAGLAVPRPDGGVELHLSSTDPHGDRDRTAACLGLEPDRVRLVVTGVPGATSDREDLSFQVTLALLALRTGRPVKMTLTREESFHTHTSRHPALLRYRHHADADGTLVKVEAQILLDGGAYADVSAEALAAATAFSVGPYNCPNVFVDAWAVRTNNPPAGRMRGEGALQACFAYESQLDQLAARIGVDPVEVRRRNVMATGDPLPTGQAVTCPAPVAALLDAVAAEPLPALPVDDPNAEWLLPGGPGGAGDPAAVRRGIGYALGMVHMLGAEGEDEVATATVRVSGDHATVICAAVDAGQGFATLARQIVQTVLGVSEVYIAPADSDQAEAGPSARGRHTWVSGGAVERAALMVRHQLLQPIAADFGMSVELLQIAEGKITSYDGVLGMPVAEALEGKELWATAQCRPHPTEPLDEAGQGDAFVSIAFCAMRAVVDVDIELGTVRVVEVTVAQEVGRALNPRQIEDRIEAGVAQGVGLALLEDLRTEGGVLANPSLTGYRLPTALDTPEIRVAALLEERDVVAPFGAKAVSAVPAVTAPAAVAAAVRAATSLPVGRLPIRPEDAVTG</sequence>
<accession>A0ABZ1U571</accession>
<dbReference type="InterPro" id="IPR016208">
    <property type="entry name" value="Ald_Oxase/xanthine_DH-like"/>
</dbReference>
<dbReference type="SUPFAM" id="SSF54665">
    <property type="entry name" value="CO dehydrogenase molybdoprotein N-domain-like"/>
    <property type="match status" value="1"/>
</dbReference>
<proteinExistence type="predicted"/>
<dbReference type="EMBL" id="CP108110">
    <property type="protein sequence ID" value="WUQ85985.1"/>
    <property type="molecule type" value="Genomic_DNA"/>
</dbReference>
<dbReference type="PANTHER" id="PTHR11908:SF157">
    <property type="entry name" value="XANTHINE DEHYDROGENASE SUBUNIT D-RELATED"/>
    <property type="match status" value="1"/>
</dbReference>
<dbReference type="Pfam" id="PF01315">
    <property type="entry name" value="Ald_Xan_dh_C"/>
    <property type="match status" value="1"/>
</dbReference>
<dbReference type="RefSeq" id="WP_328956650.1">
    <property type="nucleotide sequence ID" value="NZ_CP108110.1"/>
</dbReference>
<evidence type="ECO:0000313" key="4">
    <source>
        <dbReference type="Proteomes" id="UP001432222"/>
    </source>
</evidence>
<dbReference type="InterPro" id="IPR037165">
    <property type="entry name" value="AldOxase/xan_DH_Mopterin-bd_sf"/>
</dbReference>
<dbReference type="InterPro" id="IPR008274">
    <property type="entry name" value="AldOxase/xan_DH_MoCoBD1"/>
</dbReference>
<protein>
    <submittedName>
        <fullName evidence="3">Xanthine dehydrogenase family protein molybdopterin-binding subunit</fullName>
    </submittedName>
</protein>
<dbReference type="Gene3D" id="3.30.365.10">
    <property type="entry name" value="Aldehyde oxidase/xanthine dehydrogenase, molybdopterin binding domain"/>
    <property type="match status" value="4"/>
</dbReference>
<evidence type="ECO:0000313" key="3">
    <source>
        <dbReference type="EMBL" id="WUQ85985.1"/>
    </source>
</evidence>